<reference evidence="2" key="1">
    <citation type="journal article" date="2015" name="Nature">
        <title>Complex archaea that bridge the gap between prokaryotes and eukaryotes.</title>
        <authorList>
            <person name="Spang A."/>
            <person name="Saw J.H."/>
            <person name="Jorgensen S.L."/>
            <person name="Zaremba-Niedzwiedzka K."/>
            <person name="Martijn J."/>
            <person name="Lind A.E."/>
            <person name="van Eijk R."/>
            <person name="Schleper C."/>
            <person name="Guy L."/>
            <person name="Ettema T.J."/>
        </authorList>
    </citation>
    <scope>NUCLEOTIDE SEQUENCE</scope>
</reference>
<comment type="caution">
    <text evidence="2">The sequence shown here is derived from an EMBL/GenBank/DDBJ whole genome shotgun (WGS) entry which is preliminary data.</text>
</comment>
<accession>A0A0F9AD64</accession>
<dbReference type="GO" id="GO:0004534">
    <property type="term" value="F:5'-3' RNA exonuclease activity"/>
    <property type="evidence" value="ECO:0007669"/>
    <property type="project" value="TreeGrafter"/>
</dbReference>
<dbReference type="Pfam" id="PF02811">
    <property type="entry name" value="PHP"/>
    <property type="match status" value="1"/>
</dbReference>
<feature type="non-terminal residue" evidence="2">
    <location>
        <position position="1"/>
    </location>
</feature>
<dbReference type="EMBL" id="LAZR01058310">
    <property type="protein sequence ID" value="KKK70161.1"/>
    <property type="molecule type" value="Genomic_DNA"/>
</dbReference>
<name>A0A0F9AD64_9ZZZZ</name>
<dbReference type="PANTHER" id="PTHR42924">
    <property type="entry name" value="EXONUCLEASE"/>
    <property type="match status" value="1"/>
</dbReference>
<dbReference type="InterPro" id="IPR052018">
    <property type="entry name" value="PHP_domain"/>
</dbReference>
<dbReference type="Gene3D" id="3.20.20.140">
    <property type="entry name" value="Metal-dependent hydrolases"/>
    <property type="match status" value="1"/>
</dbReference>
<dbReference type="InterPro" id="IPR003141">
    <property type="entry name" value="Pol/His_phosphatase_N"/>
</dbReference>
<proteinExistence type="predicted"/>
<evidence type="ECO:0000313" key="2">
    <source>
        <dbReference type="EMBL" id="KKK70161.1"/>
    </source>
</evidence>
<protein>
    <recommendedName>
        <fullName evidence="1">Polymerase/histidinol phosphatase N-terminal domain-containing protein</fullName>
    </recommendedName>
</protein>
<feature type="domain" description="Polymerase/histidinol phosphatase N-terminal" evidence="1">
    <location>
        <begin position="22"/>
        <end position="88"/>
    </location>
</feature>
<dbReference type="SUPFAM" id="SSF89550">
    <property type="entry name" value="PHP domain-like"/>
    <property type="match status" value="1"/>
</dbReference>
<evidence type="ECO:0000259" key="1">
    <source>
        <dbReference type="SMART" id="SM00481"/>
    </source>
</evidence>
<sequence>MLSKVEVRERALNDIEESKFQVDLHLHSHYSDCSTQSVGEILCKAKEIGLKTLSLTDHNNFDGVCKAIKISSIFNIDLIPGIEIATGIKKSNDWIEDRRDILVYFPELDKFQKWALSGFDLCTNELLAKATDRIHNKKFWGNVPIEEVIKWADQHGGISIIAHLGYYNYETKEKIIELLEKGIKGIEIFNLKYLNYSHYGKNSLEEVIELYFDIIRDYTKYRNTNKKPIFTIGSDSHSLDSIGKIKLKLNIIQKINSFLEDSETAFSNENDPKRLLEQLIMESLQT</sequence>
<gene>
    <name evidence="2" type="ORF">LCGC14_2926760</name>
</gene>
<dbReference type="GO" id="GO:0035312">
    <property type="term" value="F:5'-3' DNA exonuclease activity"/>
    <property type="evidence" value="ECO:0007669"/>
    <property type="project" value="TreeGrafter"/>
</dbReference>
<dbReference type="InterPro" id="IPR016195">
    <property type="entry name" value="Pol/histidinol_Pase-like"/>
</dbReference>
<dbReference type="SMART" id="SM00481">
    <property type="entry name" value="POLIIIAc"/>
    <property type="match status" value="1"/>
</dbReference>
<dbReference type="InterPro" id="IPR004013">
    <property type="entry name" value="PHP_dom"/>
</dbReference>
<organism evidence="2">
    <name type="scientific">marine sediment metagenome</name>
    <dbReference type="NCBI Taxonomy" id="412755"/>
    <lineage>
        <taxon>unclassified sequences</taxon>
        <taxon>metagenomes</taxon>
        <taxon>ecological metagenomes</taxon>
    </lineage>
</organism>
<dbReference type="PANTHER" id="PTHR42924:SF3">
    <property type="entry name" value="POLYMERASE_HISTIDINOL PHOSPHATASE N-TERMINAL DOMAIN-CONTAINING PROTEIN"/>
    <property type="match status" value="1"/>
</dbReference>
<dbReference type="AlphaFoldDB" id="A0A0F9AD64"/>